<comment type="caution">
    <text evidence="2">The sequence shown here is derived from an EMBL/GenBank/DDBJ whole genome shotgun (WGS) entry which is preliminary data.</text>
</comment>
<dbReference type="EMBL" id="BARX01000003">
    <property type="protein sequence ID" value="GAD00555.1"/>
    <property type="molecule type" value="Genomic_DNA"/>
</dbReference>
<reference evidence="2" key="1">
    <citation type="journal article" date="2013" name="Genome Announc.">
        <title>Draft Genome Sequence of Agarivorans albus Strain MKT 106T, an Agarolytic Marine Bacterium.</title>
        <authorList>
            <person name="Yasuike M."/>
            <person name="Nakamura Y."/>
            <person name="Kai W."/>
            <person name="Fujiwara A."/>
            <person name="Fukui Y."/>
            <person name="Satomi M."/>
            <person name="Sano M."/>
        </authorList>
    </citation>
    <scope>NUCLEOTIDE SEQUENCE [LARGE SCALE GENOMIC DNA]</scope>
</reference>
<dbReference type="AlphaFoldDB" id="R9PGQ3"/>
<dbReference type="Pfam" id="PF03923">
    <property type="entry name" value="Lipoprotein_16"/>
    <property type="match status" value="1"/>
</dbReference>
<dbReference type="Proteomes" id="UP000014461">
    <property type="component" value="Unassembled WGS sequence"/>
</dbReference>
<protein>
    <submittedName>
        <fullName evidence="2">Uncharacterized lipoprotein</fullName>
    </submittedName>
</protein>
<keyword evidence="2" id="KW-0449">Lipoprotein</keyword>
<keyword evidence="1" id="KW-0732">Signal</keyword>
<feature type="signal peptide" evidence="1">
    <location>
        <begin position="1"/>
        <end position="20"/>
    </location>
</feature>
<feature type="chain" id="PRO_5004478245" evidence="1">
    <location>
        <begin position="21"/>
        <end position="193"/>
    </location>
</feature>
<keyword evidence="3" id="KW-1185">Reference proteome</keyword>
<dbReference type="PROSITE" id="PS51257">
    <property type="entry name" value="PROKAR_LIPOPROTEIN"/>
    <property type="match status" value="1"/>
</dbReference>
<organism evidence="2 3">
    <name type="scientific">Agarivorans albus MKT 106</name>
    <dbReference type="NCBI Taxonomy" id="1331007"/>
    <lineage>
        <taxon>Bacteria</taxon>
        <taxon>Pseudomonadati</taxon>
        <taxon>Pseudomonadota</taxon>
        <taxon>Gammaproteobacteria</taxon>
        <taxon>Alteromonadales</taxon>
        <taxon>Alteromonadaceae</taxon>
        <taxon>Agarivorans</taxon>
    </lineage>
</organism>
<proteinExistence type="predicted"/>
<gene>
    <name evidence="2" type="ORF">AALB_0635</name>
</gene>
<dbReference type="STRING" id="1331007.AALB_0635"/>
<name>R9PGQ3_AGAAL</name>
<dbReference type="RefSeq" id="WP_016400323.1">
    <property type="nucleotide sequence ID" value="NZ_BARX01000003.1"/>
</dbReference>
<evidence type="ECO:0000313" key="3">
    <source>
        <dbReference type="Proteomes" id="UP000014461"/>
    </source>
</evidence>
<evidence type="ECO:0000256" key="1">
    <source>
        <dbReference type="SAM" id="SignalP"/>
    </source>
</evidence>
<accession>R9PGQ3</accession>
<dbReference type="InterPro" id="IPR005619">
    <property type="entry name" value="Uncharacterised_YajG"/>
</dbReference>
<evidence type="ECO:0000313" key="2">
    <source>
        <dbReference type="EMBL" id="GAD00555.1"/>
    </source>
</evidence>
<sequence>MKTQFLLPALLISGVLGLSACSSQPQQVALTPSIEVNDSAQHSIIAAIKSQDLRSNRFLISIHQEGEEQAQLISSGSNLRQNIEQQLSSAWQQQGIGFVPDSPNLITIDILELANKVEESSVKHAASSVMRLKVTIDTPHKTLSKQFRSTHTNEGAFSVNVSKQSEAMSQQLSELLTQIANDPQLIEVLEYQL</sequence>